<dbReference type="AlphaFoldDB" id="A0ABC8KFI7"/>
<accession>A0ABC8KFI7</accession>
<evidence type="ECO:0000313" key="1">
    <source>
        <dbReference type="EMBL" id="CAH8357245.1"/>
    </source>
</evidence>
<dbReference type="EMBL" id="CAKOAT010230709">
    <property type="protein sequence ID" value="CAH8357245.1"/>
    <property type="molecule type" value="Genomic_DNA"/>
</dbReference>
<evidence type="ECO:0000313" key="2">
    <source>
        <dbReference type="Proteomes" id="UP001642260"/>
    </source>
</evidence>
<proteinExistence type="predicted"/>
<comment type="caution">
    <text evidence="1">The sequence shown here is derived from an EMBL/GenBank/DDBJ whole genome shotgun (WGS) entry which is preliminary data.</text>
</comment>
<sequence>MERIIKDSENKEVAVDLCAVTKFRSFPSYKLRSFFYDNCSHRLDLILRHGTYLSSVLKFRVHTPGSLKF</sequence>
<reference evidence="1 2" key="1">
    <citation type="submission" date="2022-03" db="EMBL/GenBank/DDBJ databases">
        <authorList>
            <person name="Macdonald S."/>
            <person name="Ahmed S."/>
            <person name="Newling K."/>
        </authorList>
    </citation>
    <scope>NUCLEOTIDE SEQUENCE [LARGE SCALE GENOMIC DNA]</scope>
</reference>
<keyword evidence="2" id="KW-1185">Reference proteome</keyword>
<gene>
    <name evidence="1" type="ORF">ERUC_LOCUS23000</name>
</gene>
<organism evidence="1 2">
    <name type="scientific">Eruca vesicaria subsp. sativa</name>
    <name type="common">Garden rocket</name>
    <name type="synonym">Eruca sativa</name>
    <dbReference type="NCBI Taxonomy" id="29727"/>
    <lineage>
        <taxon>Eukaryota</taxon>
        <taxon>Viridiplantae</taxon>
        <taxon>Streptophyta</taxon>
        <taxon>Embryophyta</taxon>
        <taxon>Tracheophyta</taxon>
        <taxon>Spermatophyta</taxon>
        <taxon>Magnoliopsida</taxon>
        <taxon>eudicotyledons</taxon>
        <taxon>Gunneridae</taxon>
        <taxon>Pentapetalae</taxon>
        <taxon>rosids</taxon>
        <taxon>malvids</taxon>
        <taxon>Brassicales</taxon>
        <taxon>Brassicaceae</taxon>
        <taxon>Brassiceae</taxon>
        <taxon>Eruca</taxon>
    </lineage>
</organism>
<dbReference type="Proteomes" id="UP001642260">
    <property type="component" value="Unassembled WGS sequence"/>
</dbReference>
<name>A0ABC8KFI7_ERUVS</name>
<protein>
    <submittedName>
        <fullName evidence="1">Uncharacterized protein</fullName>
    </submittedName>
</protein>